<name>B3JMH6_9BACT</name>
<dbReference type="AlphaFoldDB" id="B3JMH6"/>
<proteinExistence type="predicted"/>
<reference evidence="1 2" key="2">
    <citation type="submission" date="2008-04" db="EMBL/GenBank/DDBJ databases">
        <authorList>
            <person name="Fulton L."/>
            <person name="Clifton S."/>
            <person name="Fulton B."/>
            <person name="Xu J."/>
            <person name="Minx P."/>
            <person name="Pepin K.H."/>
            <person name="Johnson M."/>
            <person name="Thiruvilangam P."/>
            <person name="Bhonagiri V."/>
            <person name="Nash W.E."/>
            <person name="Mardis E.R."/>
            <person name="Wilson R.K."/>
        </authorList>
    </citation>
    <scope>NUCLEOTIDE SEQUENCE [LARGE SCALE GENOMIC DNA]</scope>
    <source>
        <strain evidence="1 2">DSM 17136</strain>
    </source>
</reference>
<dbReference type="EMBL" id="ABIY02000114">
    <property type="protein sequence ID" value="EDU99850.1"/>
    <property type="molecule type" value="Genomic_DNA"/>
</dbReference>
<sequence length="57" mass="7273">MYNILRYFVQLQKYFVRILLKISACFGEKIEKNKKRRRFEAMKWYVKEENHRKMKKI</sequence>
<comment type="caution">
    <text evidence="1">The sequence shown here is derived from an EMBL/GenBank/DDBJ whole genome shotgun (WGS) entry which is preliminary data.</text>
</comment>
<accession>B3JMH6</accession>
<protein>
    <submittedName>
        <fullName evidence="1">Uncharacterized protein</fullName>
    </submittedName>
</protein>
<organism evidence="1 2">
    <name type="scientific">Phocaeicola coprocola DSM 17136</name>
    <dbReference type="NCBI Taxonomy" id="470145"/>
    <lineage>
        <taxon>Bacteria</taxon>
        <taxon>Pseudomonadati</taxon>
        <taxon>Bacteroidota</taxon>
        <taxon>Bacteroidia</taxon>
        <taxon>Bacteroidales</taxon>
        <taxon>Bacteroidaceae</taxon>
        <taxon>Phocaeicola</taxon>
    </lineage>
</organism>
<gene>
    <name evidence="1" type="ORF">BACCOP_03115</name>
</gene>
<dbReference type="HOGENOM" id="CLU_2986905_0_0_10"/>
<evidence type="ECO:0000313" key="1">
    <source>
        <dbReference type="EMBL" id="EDU99850.1"/>
    </source>
</evidence>
<dbReference type="Proteomes" id="UP000003146">
    <property type="component" value="Unassembled WGS sequence"/>
</dbReference>
<evidence type="ECO:0000313" key="2">
    <source>
        <dbReference type="Proteomes" id="UP000003146"/>
    </source>
</evidence>
<reference evidence="1 2" key="1">
    <citation type="submission" date="2008-04" db="EMBL/GenBank/DDBJ databases">
        <title>Draft genome sequence of Bacteroides coprocola (DSM 17136).</title>
        <authorList>
            <person name="Sudarsanam P."/>
            <person name="Ley R."/>
            <person name="Guruge J."/>
            <person name="Turnbaugh P.J."/>
            <person name="Mahowald M."/>
            <person name="Liep D."/>
            <person name="Gordon J."/>
        </authorList>
    </citation>
    <scope>NUCLEOTIDE SEQUENCE [LARGE SCALE GENOMIC DNA]</scope>
    <source>
        <strain evidence="1 2">DSM 17136</strain>
    </source>
</reference>